<proteinExistence type="predicted"/>
<dbReference type="EMBL" id="JBHSQJ010000014">
    <property type="protein sequence ID" value="MFC5906576.1"/>
    <property type="molecule type" value="Genomic_DNA"/>
</dbReference>
<evidence type="ECO:0000313" key="4">
    <source>
        <dbReference type="Proteomes" id="UP001596174"/>
    </source>
</evidence>
<feature type="transmembrane region" description="Helical" evidence="2">
    <location>
        <begin position="21"/>
        <end position="45"/>
    </location>
</feature>
<evidence type="ECO:0000256" key="2">
    <source>
        <dbReference type="SAM" id="Phobius"/>
    </source>
</evidence>
<evidence type="ECO:0000313" key="3">
    <source>
        <dbReference type="EMBL" id="MFC5906576.1"/>
    </source>
</evidence>
<name>A0ABW1G0L3_9ACTN</name>
<keyword evidence="2" id="KW-0812">Transmembrane</keyword>
<sequence>MGEGHISYRPERRDQGDGDPGRWYGPVALVFAGTFAAAALVFVVFAAATRSHVETTTYYAAAALLFVLLTVGTLRERARARRGESEKRRQDGPG</sequence>
<accession>A0ABW1G0L3</accession>
<feature type="transmembrane region" description="Helical" evidence="2">
    <location>
        <begin position="57"/>
        <end position="74"/>
    </location>
</feature>
<organism evidence="3 4">
    <name type="scientific">Streptacidiphilus monticola</name>
    <dbReference type="NCBI Taxonomy" id="2161674"/>
    <lineage>
        <taxon>Bacteria</taxon>
        <taxon>Bacillati</taxon>
        <taxon>Actinomycetota</taxon>
        <taxon>Actinomycetes</taxon>
        <taxon>Kitasatosporales</taxon>
        <taxon>Streptomycetaceae</taxon>
        <taxon>Streptacidiphilus</taxon>
    </lineage>
</organism>
<dbReference type="RefSeq" id="WP_380580127.1">
    <property type="nucleotide sequence ID" value="NZ_JBHSQJ010000014.1"/>
</dbReference>
<comment type="caution">
    <text evidence="3">The sequence shown here is derived from an EMBL/GenBank/DDBJ whole genome shotgun (WGS) entry which is preliminary data.</text>
</comment>
<evidence type="ECO:0008006" key="5">
    <source>
        <dbReference type="Google" id="ProtNLM"/>
    </source>
</evidence>
<evidence type="ECO:0000256" key="1">
    <source>
        <dbReference type="SAM" id="MobiDB-lite"/>
    </source>
</evidence>
<reference evidence="4" key="1">
    <citation type="journal article" date="2019" name="Int. J. Syst. Evol. Microbiol.">
        <title>The Global Catalogue of Microorganisms (GCM) 10K type strain sequencing project: providing services to taxonomists for standard genome sequencing and annotation.</title>
        <authorList>
            <consortium name="The Broad Institute Genomics Platform"/>
            <consortium name="The Broad Institute Genome Sequencing Center for Infectious Disease"/>
            <person name="Wu L."/>
            <person name="Ma J."/>
        </authorList>
    </citation>
    <scope>NUCLEOTIDE SEQUENCE [LARGE SCALE GENOMIC DNA]</scope>
    <source>
        <strain evidence="4">JCM 4816</strain>
    </source>
</reference>
<keyword evidence="2" id="KW-0472">Membrane</keyword>
<keyword evidence="4" id="KW-1185">Reference proteome</keyword>
<gene>
    <name evidence="3" type="ORF">ACFP3V_04995</name>
</gene>
<feature type="region of interest" description="Disordered" evidence="1">
    <location>
        <begin position="1"/>
        <end position="20"/>
    </location>
</feature>
<protein>
    <recommendedName>
        <fullName evidence="5">YiaAB two helix domain-containing protein</fullName>
    </recommendedName>
</protein>
<dbReference type="Proteomes" id="UP001596174">
    <property type="component" value="Unassembled WGS sequence"/>
</dbReference>
<keyword evidence="2" id="KW-1133">Transmembrane helix</keyword>